<evidence type="ECO:0000256" key="1">
    <source>
        <dbReference type="ARBA" id="ARBA00022723"/>
    </source>
</evidence>
<keyword evidence="3" id="KW-0223">Dioxygenase</keyword>
<dbReference type="PANTHER" id="PTHR20883">
    <property type="entry name" value="PHYTANOYL-COA DIOXYGENASE DOMAIN CONTAINING 1"/>
    <property type="match status" value="1"/>
</dbReference>
<keyword evidence="1" id="KW-0479">Metal-binding</keyword>
<reference evidence="3" key="2">
    <citation type="submission" date="2020-09" db="EMBL/GenBank/DDBJ databases">
        <authorList>
            <person name="Sun Q."/>
            <person name="Zhou Y."/>
        </authorList>
    </citation>
    <scope>NUCLEOTIDE SEQUENCE</scope>
    <source>
        <strain evidence="3">CGMCC 1.10998</strain>
    </source>
</reference>
<dbReference type="Gene3D" id="2.60.120.620">
    <property type="entry name" value="q2cbj1_9rhob like domain"/>
    <property type="match status" value="1"/>
</dbReference>
<comment type="caution">
    <text evidence="3">The sequence shown here is derived from an EMBL/GenBank/DDBJ whole genome shotgun (WGS) entry which is preliminary data.</text>
</comment>
<keyword evidence="4" id="KW-1185">Reference proteome</keyword>
<dbReference type="AlphaFoldDB" id="A0A916U5I7"/>
<evidence type="ECO:0000313" key="3">
    <source>
        <dbReference type="EMBL" id="GGC60636.1"/>
    </source>
</evidence>
<keyword evidence="2" id="KW-0408">Iron</keyword>
<dbReference type="RefSeq" id="WP_188564353.1">
    <property type="nucleotide sequence ID" value="NZ_BMED01000001.1"/>
</dbReference>
<dbReference type="GO" id="GO:0016706">
    <property type="term" value="F:2-oxoglutarate-dependent dioxygenase activity"/>
    <property type="evidence" value="ECO:0007669"/>
    <property type="project" value="UniProtKB-ARBA"/>
</dbReference>
<name>A0A916U5I7_9BURK</name>
<accession>A0A916U5I7</accession>
<proteinExistence type="predicted"/>
<dbReference type="EMBL" id="BMED01000001">
    <property type="protein sequence ID" value="GGC60636.1"/>
    <property type="molecule type" value="Genomic_DNA"/>
</dbReference>
<reference evidence="3" key="1">
    <citation type="journal article" date="2014" name="Int. J. Syst. Evol. Microbiol.">
        <title>Complete genome sequence of Corynebacterium casei LMG S-19264T (=DSM 44701T), isolated from a smear-ripened cheese.</title>
        <authorList>
            <consortium name="US DOE Joint Genome Institute (JGI-PGF)"/>
            <person name="Walter F."/>
            <person name="Albersmeier A."/>
            <person name="Kalinowski J."/>
            <person name="Ruckert C."/>
        </authorList>
    </citation>
    <scope>NUCLEOTIDE SEQUENCE</scope>
    <source>
        <strain evidence="3">CGMCC 1.10998</strain>
    </source>
</reference>
<dbReference type="InterPro" id="IPR008775">
    <property type="entry name" value="Phytyl_CoA_dOase-like"/>
</dbReference>
<gene>
    <name evidence="3" type="primary">legD1</name>
    <name evidence="3" type="ORF">GCM10011396_04460</name>
</gene>
<dbReference type="Proteomes" id="UP000637423">
    <property type="component" value="Unassembled WGS sequence"/>
</dbReference>
<evidence type="ECO:0000256" key="2">
    <source>
        <dbReference type="ARBA" id="ARBA00023004"/>
    </source>
</evidence>
<dbReference type="SUPFAM" id="SSF51197">
    <property type="entry name" value="Clavaminate synthase-like"/>
    <property type="match status" value="1"/>
</dbReference>
<dbReference type="GO" id="GO:0005506">
    <property type="term" value="F:iron ion binding"/>
    <property type="evidence" value="ECO:0007669"/>
    <property type="project" value="UniProtKB-ARBA"/>
</dbReference>
<dbReference type="Pfam" id="PF05721">
    <property type="entry name" value="PhyH"/>
    <property type="match status" value="1"/>
</dbReference>
<evidence type="ECO:0000313" key="4">
    <source>
        <dbReference type="Proteomes" id="UP000637423"/>
    </source>
</evidence>
<sequence length="279" mass="31464">MLTPAQKEHYVREGYLVLPDFKSAEQIAALRERAAQIVDAFDPAESVSIFTTQDQEKTTDDYFLGSADKIRCFFEEEAFGPDGQLRQDKSLSINKIGHALHDLDPVFIAFSRDPRLAAVAEDLGLADAQIWQSMYIFKQPGIGGEVRWHQDATYFDSTPISVTTFWFALEDATLDNGCMWAEPGGHRSPLRERFIREGDKVRVEKLDAMPWPDDSTAIPLEVKAGSLVCFHGLLPHYSAPNRSPVSRHAYTLHATDGRTEYSAKNWIQRDSSLPVRGFR</sequence>
<keyword evidence="3" id="KW-0560">Oxidoreductase</keyword>
<dbReference type="PANTHER" id="PTHR20883:SF15">
    <property type="entry name" value="PHYTANOYL-COA DIOXYGENASE DOMAIN-CONTAINING PROTEIN 1"/>
    <property type="match status" value="1"/>
</dbReference>
<organism evidence="3 4">
    <name type="scientific">Undibacterium terreum</name>
    <dbReference type="NCBI Taxonomy" id="1224302"/>
    <lineage>
        <taxon>Bacteria</taxon>
        <taxon>Pseudomonadati</taxon>
        <taxon>Pseudomonadota</taxon>
        <taxon>Betaproteobacteria</taxon>
        <taxon>Burkholderiales</taxon>
        <taxon>Oxalobacteraceae</taxon>
        <taxon>Undibacterium</taxon>
    </lineage>
</organism>
<protein>
    <submittedName>
        <fullName evidence="3">Phytanoyl-CoA dioxygenase</fullName>
    </submittedName>
</protein>